<keyword evidence="1" id="KW-0812">Transmembrane</keyword>
<feature type="transmembrane region" description="Helical" evidence="1">
    <location>
        <begin position="110"/>
        <end position="129"/>
    </location>
</feature>
<evidence type="ECO:0000313" key="3">
    <source>
        <dbReference type="Proteomes" id="UP000001231"/>
    </source>
</evidence>
<protein>
    <submittedName>
        <fullName evidence="2">Uncharacterized protein</fullName>
    </submittedName>
</protein>
<feature type="transmembrane region" description="Helical" evidence="1">
    <location>
        <begin position="76"/>
        <end position="98"/>
    </location>
</feature>
<accession>C7RBI2</accession>
<dbReference type="STRING" id="523791.Kkor_1205"/>
<feature type="transmembrane region" description="Helical" evidence="1">
    <location>
        <begin position="14"/>
        <end position="34"/>
    </location>
</feature>
<feature type="transmembrane region" description="Helical" evidence="1">
    <location>
        <begin position="40"/>
        <end position="64"/>
    </location>
</feature>
<proteinExistence type="predicted"/>
<organism evidence="2 3">
    <name type="scientific">Kangiella koreensis (strain DSM 16069 / JCM 12317 / KCTC 12182 / SW-125)</name>
    <dbReference type="NCBI Taxonomy" id="523791"/>
    <lineage>
        <taxon>Bacteria</taxon>
        <taxon>Pseudomonadati</taxon>
        <taxon>Pseudomonadota</taxon>
        <taxon>Gammaproteobacteria</taxon>
        <taxon>Kangiellales</taxon>
        <taxon>Kangiellaceae</taxon>
        <taxon>Kangiella</taxon>
    </lineage>
</organism>
<reference evidence="2 3" key="1">
    <citation type="journal article" date="2009" name="Stand. Genomic Sci.">
        <title>Complete genome sequence of Kangiella koreensis type strain (SW-125).</title>
        <authorList>
            <person name="Han C."/>
            <person name="Sikorski J."/>
            <person name="Lapidus A."/>
            <person name="Nolan M."/>
            <person name="Glavina Del Rio T."/>
            <person name="Tice H."/>
            <person name="Cheng J.F."/>
            <person name="Lucas S."/>
            <person name="Chen F."/>
            <person name="Copeland A."/>
            <person name="Ivanova N."/>
            <person name="Mavromatis K."/>
            <person name="Ovchinnikova G."/>
            <person name="Pati A."/>
            <person name="Bruce D."/>
            <person name="Goodwin L."/>
            <person name="Pitluck S."/>
            <person name="Chen A."/>
            <person name="Palaniappan K."/>
            <person name="Land M."/>
            <person name="Hauser L."/>
            <person name="Chang Y.J."/>
            <person name="Jeffries C.D."/>
            <person name="Chain P."/>
            <person name="Saunders E."/>
            <person name="Brettin T."/>
            <person name="Goker M."/>
            <person name="Tindall B.J."/>
            <person name="Bristow J."/>
            <person name="Eisen J.A."/>
            <person name="Markowitz V."/>
            <person name="Hugenholtz P."/>
            <person name="Kyrpides N.C."/>
            <person name="Klenk H.P."/>
            <person name="Detter J.C."/>
        </authorList>
    </citation>
    <scope>NUCLEOTIDE SEQUENCE [LARGE SCALE GENOMIC DNA]</scope>
    <source>
        <strain evidence="3">DSM 16069 / KCTC 12182 / SW-125</strain>
    </source>
</reference>
<dbReference type="AlphaFoldDB" id="C7RBI2"/>
<dbReference type="EMBL" id="CP001707">
    <property type="protein sequence ID" value="ACV26624.1"/>
    <property type="molecule type" value="Genomic_DNA"/>
</dbReference>
<sequence>MITKANTTSSKERLALVVSPLITCLILWIAVLIFSPGDWIANIIIIVTLIILYPAMLLTFFAIIKPIKKIFILNQVTLIFISVIVGFTLSMIIGFLYFNASRSEIFGFGIYGLIIALITSVPFGLIAGYKFI</sequence>
<keyword evidence="1" id="KW-1133">Transmembrane helix</keyword>
<dbReference type="InParanoid" id="C7RBI2"/>
<dbReference type="Proteomes" id="UP000001231">
    <property type="component" value="Chromosome"/>
</dbReference>
<evidence type="ECO:0000256" key="1">
    <source>
        <dbReference type="SAM" id="Phobius"/>
    </source>
</evidence>
<evidence type="ECO:0000313" key="2">
    <source>
        <dbReference type="EMBL" id="ACV26624.1"/>
    </source>
</evidence>
<keyword evidence="1" id="KW-0472">Membrane</keyword>
<dbReference type="HOGENOM" id="CLU_1914247_0_0_6"/>
<gene>
    <name evidence="2" type="ordered locus">Kkor_1205</name>
</gene>
<keyword evidence="3" id="KW-1185">Reference proteome</keyword>
<dbReference type="KEGG" id="kko:Kkor_1205"/>
<name>C7RBI2_KANKD</name>
<dbReference type="RefSeq" id="WP_012801138.1">
    <property type="nucleotide sequence ID" value="NC_013166.1"/>
</dbReference>